<evidence type="ECO:0000256" key="5">
    <source>
        <dbReference type="ARBA" id="ARBA00023125"/>
    </source>
</evidence>
<protein>
    <recommendedName>
        <fullName evidence="9">Zn(2)-C6 fungal-type domain-containing protein</fullName>
    </recommendedName>
</protein>
<keyword evidence="3" id="KW-0862">Zinc</keyword>
<evidence type="ECO:0000256" key="8">
    <source>
        <dbReference type="SAM" id="MobiDB-lite"/>
    </source>
</evidence>
<dbReference type="SUPFAM" id="SSF57701">
    <property type="entry name" value="Zn2/Cys6 DNA-binding domain"/>
    <property type="match status" value="1"/>
</dbReference>
<feature type="region of interest" description="Disordered" evidence="8">
    <location>
        <begin position="89"/>
        <end position="110"/>
    </location>
</feature>
<dbReference type="GO" id="GO:0008270">
    <property type="term" value="F:zinc ion binding"/>
    <property type="evidence" value="ECO:0007669"/>
    <property type="project" value="InterPro"/>
</dbReference>
<evidence type="ECO:0000313" key="11">
    <source>
        <dbReference type="Proteomes" id="UP000799779"/>
    </source>
</evidence>
<name>A0A6A5WSM4_9PLEO</name>
<dbReference type="GO" id="GO:0005634">
    <property type="term" value="C:nucleus"/>
    <property type="evidence" value="ECO:0007669"/>
    <property type="project" value="UniProtKB-SubCell"/>
</dbReference>
<dbReference type="InterPro" id="IPR001138">
    <property type="entry name" value="Zn2Cys6_DnaBD"/>
</dbReference>
<keyword evidence="6" id="KW-0804">Transcription</keyword>
<evidence type="ECO:0000256" key="4">
    <source>
        <dbReference type="ARBA" id="ARBA00023015"/>
    </source>
</evidence>
<evidence type="ECO:0000256" key="7">
    <source>
        <dbReference type="ARBA" id="ARBA00023242"/>
    </source>
</evidence>
<dbReference type="InterPro" id="IPR036864">
    <property type="entry name" value="Zn2-C6_fun-type_DNA-bd_sf"/>
</dbReference>
<feature type="region of interest" description="Disordered" evidence="8">
    <location>
        <begin position="122"/>
        <end position="147"/>
    </location>
</feature>
<dbReference type="EMBL" id="ML977569">
    <property type="protein sequence ID" value="KAF2004058.1"/>
    <property type="molecule type" value="Genomic_DNA"/>
</dbReference>
<keyword evidence="4" id="KW-0805">Transcription regulation</keyword>
<comment type="subcellular location">
    <subcellularLocation>
        <location evidence="1">Nucleus</location>
    </subcellularLocation>
</comment>
<feature type="compositionally biased region" description="Basic and acidic residues" evidence="8">
    <location>
        <begin position="95"/>
        <end position="104"/>
    </location>
</feature>
<dbReference type="SMART" id="SM00066">
    <property type="entry name" value="GAL4"/>
    <property type="match status" value="1"/>
</dbReference>
<feature type="compositionally biased region" description="Basic and acidic residues" evidence="8">
    <location>
        <begin position="134"/>
        <end position="144"/>
    </location>
</feature>
<evidence type="ECO:0000313" key="10">
    <source>
        <dbReference type="EMBL" id="KAF2004058.1"/>
    </source>
</evidence>
<dbReference type="InterPro" id="IPR051615">
    <property type="entry name" value="Transcr_Regulatory_Elem"/>
</dbReference>
<dbReference type="GO" id="GO:0003677">
    <property type="term" value="F:DNA binding"/>
    <property type="evidence" value="ECO:0007669"/>
    <property type="project" value="UniProtKB-KW"/>
</dbReference>
<gene>
    <name evidence="10" type="ORF">P154DRAFT_65738</name>
</gene>
<dbReference type="Pfam" id="PF00172">
    <property type="entry name" value="Zn_clus"/>
    <property type="match status" value="1"/>
</dbReference>
<feature type="region of interest" description="Disordered" evidence="8">
    <location>
        <begin position="154"/>
        <end position="173"/>
    </location>
</feature>
<evidence type="ECO:0000259" key="9">
    <source>
        <dbReference type="PROSITE" id="PS50048"/>
    </source>
</evidence>
<evidence type="ECO:0000256" key="1">
    <source>
        <dbReference type="ARBA" id="ARBA00004123"/>
    </source>
</evidence>
<evidence type="ECO:0000256" key="3">
    <source>
        <dbReference type="ARBA" id="ARBA00022833"/>
    </source>
</evidence>
<sequence>MAELNPLACEFCRSKKSKCDRKIPSCSQCQLALRNCRYLEGGKRGIPAAYMTALEKRLQETEAALYTALNAIEDHGRTIASPAVKWYGTSNSSRSKTERQHEWKQQPLQSKEQLAAWFRGKKSEEQFSEQDDPSVEHPRDDSREATSGIQTCEPALEAPPASPQMCSHYSGGVRDDVFDRMQNMETPHAPNASQEQSAIARQWRNYF</sequence>
<dbReference type="PROSITE" id="PS50048">
    <property type="entry name" value="ZN2_CY6_FUNGAL_2"/>
    <property type="match status" value="1"/>
</dbReference>
<keyword evidence="2" id="KW-0479">Metal-binding</keyword>
<dbReference type="GO" id="GO:0000981">
    <property type="term" value="F:DNA-binding transcription factor activity, RNA polymerase II-specific"/>
    <property type="evidence" value="ECO:0007669"/>
    <property type="project" value="InterPro"/>
</dbReference>
<evidence type="ECO:0000256" key="6">
    <source>
        <dbReference type="ARBA" id="ARBA00023163"/>
    </source>
</evidence>
<dbReference type="CDD" id="cd00067">
    <property type="entry name" value="GAL4"/>
    <property type="match status" value="1"/>
</dbReference>
<dbReference type="AlphaFoldDB" id="A0A6A5WSM4"/>
<keyword evidence="7" id="KW-0539">Nucleus</keyword>
<dbReference type="PANTHER" id="PTHR31313">
    <property type="entry name" value="TY1 ENHANCER ACTIVATOR"/>
    <property type="match status" value="1"/>
</dbReference>
<feature type="domain" description="Zn(2)-C6 fungal-type" evidence="9">
    <location>
        <begin position="8"/>
        <end position="38"/>
    </location>
</feature>
<dbReference type="Proteomes" id="UP000799779">
    <property type="component" value="Unassembled WGS sequence"/>
</dbReference>
<accession>A0A6A5WSM4</accession>
<keyword evidence="5" id="KW-0238">DNA-binding</keyword>
<dbReference type="OrthoDB" id="3862662at2759"/>
<dbReference type="PANTHER" id="PTHR31313:SF81">
    <property type="entry name" value="TY1 ENHANCER ACTIVATOR"/>
    <property type="match status" value="1"/>
</dbReference>
<reference evidence="10" key="1">
    <citation type="journal article" date="2020" name="Stud. Mycol.">
        <title>101 Dothideomycetes genomes: a test case for predicting lifestyles and emergence of pathogens.</title>
        <authorList>
            <person name="Haridas S."/>
            <person name="Albert R."/>
            <person name="Binder M."/>
            <person name="Bloem J."/>
            <person name="Labutti K."/>
            <person name="Salamov A."/>
            <person name="Andreopoulos B."/>
            <person name="Baker S."/>
            <person name="Barry K."/>
            <person name="Bills G."/>
            <person name="Bluhm B."/>
            <person name="Cannon C."/>
            <person name="Castanera R."/>
            <person name="Culley D."/>
            <person name="Daum C."/>
            <person name="Ezra D."/>
            <person name="Gonzalez J."/>
            <person name="Henrissat B."/>
            <person name="Kuo A."/>
            <person name="Liang C."/>
            <person name="Lipzen A."/>
            <person name="Lutzoni F."/>
            <person name="Magnuson J."/>
            <person name="Mondo S."/>
            <person name="Nolan M."/>
            <person name="Ohm R."/>
            <person name="Pangilinan J."/>
            <person name="Park H.-J."/>
            <person name="Ramirez L."/>
            <person name="Alfaro M."/>
            <person name="Sun H."/>
            <person name="Tritt A."/>
            <person name="Yoshinaga Y."/>
            <person name="Zwiers L.-H."/>
            <person name="Turgeon B."/>
            <person name="Goodwin S."/>
            <person name="Spatafora J."/>
            <person name="Crous P."/>
            <person name="Grigoriev I."/>
        </authorList>
    </citation>
    <scope>NUCLEOTIDE SEQUENCE</scope>
    <source>
        <strain evidence="10">CBS 123094</strain>
    </source>
</reference>
<proteinExistence type="predicted"/>
<organism evidence="10 11">
    <name type="scientific">Amniculicola lignicola CBS 123094</name>
    <dbReference type="NCBI Taxonomy" id="1392246"/>
    <lineage>
        <taxon>Eukaryota</taxon>
        <taxon>Fungi</taxon>
        <taxon>Dikarya</taxon>
        <taxon>Ascomycota</taxon>
        <taxon>Pezizomycotina</taxon>
        <taxon>Dothideomycetes</taxon>
        <taxon>Pleosporomycetidae</taxon>
        <taxon>Pleosporales</taxon>
        <taxon>Amniculicolaceae</taxon>
        <taxon>Amniculicola</taxon>
    </lineage>
</organism>
<evidence type="ECO:0000256" key="2">
    <source>
        <dbReference type="ARBA" id="ARBA00022723"/>
    </source>
</evidence>
<keyword evidence="11" id="KW-1185">Reference proteome</keyword>
<dbReference type="Gene3D" id="4.10.240.10">
    <property type="entry name" value="Zn(2)-C6 fungal-type DNA-binding domain"/>
    <property type="match status" value="1"/>
</dbReference>